<dbReference type="PROSITE" id="PS00687">
    <property type="entry name" value="ALDEHYDE_DEHYDR_GLU"/>
    <property type="match status" value="1"/>
</dbReference>
<gene>
    <name evidence="5" type="primary">dhaS</name>
    <name evidence="5" type="ORF">GCM10009613_50480</name>
</gene>
<reference evidence="5 6" key="1">
    <citation type="journal article" date="2019" name="Int. J. Syst. Evol. Microbiol.">
        <title>The Global Catalogue of Microorganisms (GCM) 10K type strain sequencing project: providing services to taxonomists for standard genome sequencing and annotation.</title>
        <authorList>
            <consortium name="The Broad Institute Genomics Platform"/>
            <consortium name="The Broad Institute Genome Sequencing Center for Infectious Disease"/>
            <person name="Wu L."/>
            <person name="Ma J."/>
        </authorList>
    </citation>
    <scope>NUCLEOTIDE SEQUENCE [LARGE SCALE GENOMIC DNA]</scope>
    <source>
        <strain evidence="5 6">JCM 11896</strain>
    </source>
</reference>
<protein>
    <submittedName>
        <fullName evidence="5">Aldehyde dehydrogenase DhaS</fullName>
    </submittedName>
</protein>
<dbReference type="InterPro" id="IPR015590">
    <property type="entry name" value="Aldehyde_DH_dom"/>
</dbReference>
<dbReference type="Gene3D" id="3.40.605.10">
    <property type="entry name" value="Aldehyde Dehydrogenase, Chain A, domain 1"/>
    <property type="match status" value="1"/>
</dbReference>
<keyword evidence="1 3" id="KW-0560">Oxidoreductase</keyword>
<comment type="caution">
    <text evidence="5">The sequence shown here is derived from an EMBL/GenBank/DDBJ whole genome shotgun (WGS) entry which is preliminary data.</text>
</comment>
<sequence>MNAGRARSDPFPADGPAVDARAAAAVRSFLATPRRMLVDGRWTGSESGNRMPSLDPATGELLTTVPAGTAADVHAAVLAARRAFEDPRWQHLTPADRGALLYRLADLVQQRGEELALLESLDNGKPVTLARTTDVASGVATLRYFAGWPTKTEGATLPVSPRDGRPSFCYTVHEPVGVVAAIVPWNFPLSMACGKLAAALATGNTVVLKPAEDTSLSTLRLAELVLEAGFPPGVVNVVTGLGPVVGAELAQHPLVDMVSFTGSTAVGRSVVTAATGNFKKVLLELGGKSPHIVLPDADTDRVVDAAAAAIFVNQGQVCTAGSRLYLHESVFDEVLDGVVDRARSIVLGRGTDERTGMGPLVSAAHRRRVEDHLRAGRAEGATVVTGGGRPDDLDPALRNGNFLEPTVLVGADRSARVVQEEIFGPVLVVLPWRDVDDLVEQANDSRYGLAAGVWTSDVGSAHRLARRLRAGTVWINTYHRTDAAAPFGGVRQSGWGRERGRAALHEYTETKTVWVDLG</sequence>
<accession>A0ABN1Y6E0</accession>
<evidence type="ECO:0000256" key="1">
    <source>
        <dbReference type="ARBA" id="ARBA00023002"/>
    </source>
</evidence>
<dbReference type="PANTHER" id="PTHR11699">
    <property type="entry name" value="ALDEHYDE DEHYDROGENASE-RELATED"/>
    <property type="match status" value="1"/>
</dbReference>
<name>A0ABN1Y6E0_9PSEU</name>
<dbReference type="InterPro" id="IPR016162">
    <property type="entry name" value="Ald_DH_N"/>
</dbReference>
<proteinExistence type="inferred from homology"/>
<dbReference type="RefSeq" id="WP_344026794.1">
    <property type="nucleotide sequence ID" value="NZ_BAAAJK010000034.1"/>
</dbReference>
<dbReference type="Pfam" id="PF00171">
    <property type="entry name" value="Aldedh"/>
    <property type="match status" value="1"/>
</dbReference>
<feature type="active site" evidence="2">
    <location>
        <position position="284"/>
    </location>
</feature>
<dbReference type="PROSITE" id="PS00070">
    <property type="entry name" value="ALDEHYDE_DEHYDR_CYS"/>
    <property type="match status" value="1"/>
</dbReference>
<dbReference type="InterPro" id="IPR016160">
    <property type="entry name" value="Ald_DH_CS_CYS"/>
</dbReference>
<dbReference type="InterPro" id="IPR016161">
    <property type="entry name" value="Ald_DH/histidinol_DH"/>
</dbReference>
<evidence type="ECO:0000313" key="5">
    <source>
        <dbReference type="EMBL" id="GAA1397575.1"/>
    </source>
</evidence>
<dbReference type="InterPro" id="IPR029510">
    <property type="entry name" value="Ald_DH_CS_GLU"/>
</dbReference>
<dbReference type="EMBL" id="BAAAJK010000034">
    <property type="protein sequence ID" value="GAA1397575.1"/>
    <property type="molecule type" value="Genomic_DNA"/>
</dbReference>
<dbReference type="SUPFAM" id="SSF53720">
    <property type="entry name" value="ALDH-like"/>
    <property type="match status" value="1"/>
</dbReference>
<dbReference type="Gene3D" id="3.40.309.10">
    <property type="entry name" value="Aldehyde Dehydrogenase, Chain A, domain 2"/>
    <property type="match status" value="1"/>
</dbReference>
<evidence type="ECO:0000256" key="2">
    <source>
        <dbReference type="PROSITE-ProRule" id="PRU10007"/>
    </source>
</evidence>
<evidence type="ECO:0000259" key="4">
    <source>
        <dbReference type="Pfam" id="PF00171"/>
    </source>
</evidence>
<organism evidence="5 6">
    <name type="scientific">Pseudonocardia kongjuensis</name>
    <dbReference type="NCBI Taxonomy" id="102227"/>
    <lineage>
        <taxon>Bacteria</taxon>
        <taxon>Bacillati</taxon>
        <taxon>Actinomycetota</taxon>
        <taxon>Actinomycetes</taxon>
        <taxon>Pseudonocardiales</taxon>
        <taxon>Pseudonocardiaceae</taxon>
        <taxon>Pseudonocardia</taxon>
    </lineage>
</organism>
<evidence type="ECO:0000256" key="3">
    <source>
        <dbReference type="RuleBase" id="RU003345"/>
    </source>
</evidence>
<comment type="similarity">
    <text evidence="3">Belongs to the aldehyde dehydrogenase family.</text>
</comment>
<evidence type="ECO:0000313" key="6">
    <source>
        <dbReference type="Proteomes" id="UP001501414"/>
    </source>
</evidence>
<keyword evidence="6" id="KW-1185">Reference proteome</keyword>
<dbReference type="Proteomes" id="UP001501414">
    <property type="component" value="Unassembled WGS sequence"/>
</dbReference>
<dbReference type="InterPro" id="IPR016163">
    <property type="entry name" value="Ald_DH_C"/>
</dbReference>
<feature type="domain" description="Aldehyde dehydrogenase" evidence="4">
    <location>
        <begin position="42"/>
        <end position="513"/>
    </location>
</feature>